<feature type="compositionally biased region" description="Acidic residues" evidence="1">
    <location>
        <begin position="70"/>
        <end position="80"/>
    </location>
</feature>
<reference evidence="2 3" key="1">
    <citation type="submission" date="2016-11" db="EMBL/GenBank/DDBJ databases">
        <authorList>
            <person name="Jaros S."/>
            <person name="Januszkiewicz K."/>
            <person name="Wedrychowicz H."/>
        </authorList>
    </citation>
    <scope>NUCLEOTIDE SEQUENCE [LARGE SCALE GENOMIC DNA]</scope>
    <source>
        <strain evidence="2 3">CGMCC 4.2025</strain>
    </source>
</reference>
<dbReference type="EMBL" id="FRBI01000012">
    <property type="protein sequence ID" value="SHM62946.1"/>
    <property type="molecule type" value="Genomic_DNA"/>
</dbReference>
<organism evidence="2 3">
    <name type="scientific">Actinacidiphila paucisporea</name>
    <dbReference type="NCBI Taxonomy" id="310782"/>
    <lineage>
        <taxon>Bacteria</taxon>
        <taxon>Bacillati</taxon>
        <taxon>Actinomycetota</taxon>
        <taxon>Actinomycetes</taxon>
        <taxon>Kitasatosporales</taxon>
        <taxon>Streptomycetaceae</taxon>
        <taxon>Actinacidiphila</taxon>
    </lineage>
</organism>
<evidence type="ECO:0000313" key="2">
    <source>
        <dbReference type="EMBL" id="SHM62946.1"/>
    </source>
</evidence>
<sequence length="161" mass="17983">MYETLERSFRESPDPVYRLRTPWLTPCTLAEHHTVDGNLQSLTLAYGTWDTDQPHIRVTTWRDLPGQDFSPDELAEPEEPDAPRSAATEQVTADIAGTPQPGTLRRHPSGRWFLRADLGAHHLLASGRGPIGDLSFDPLTDLQEAVDARRAYLASRFPDAP</sequence>
<feature type="region of interest" description="Disordered" evidence="1">
    <location>
        <begin position="62"/>
        <end position="108"/>
    </location>
</feature>
<name>A0A1M7KCN7_9ACTN</name>
<accession>A0A1M7KCN7</accession>
<proteinExistence type="predicted"/>
<protein>
    <submittedName>
        <fullName evidence="2">Uncharacterized protein</fullName>
    </submittedName>
</protein>
<keyword evidence="3" id="KW-1185">Reference proteome</keyword>
<evidence type="ECO:0000256" key="1">
    <source>
        <dbReference type="SAM" id="MobiDB-lite"/>
    </source>
</evidence>
<dbReference type="AlphaFoldDB" id="A0A1M7KCN7"/>
<gene>
    <name evidence="2" type="ORF">SAMN05216499_112219</name>
</gene>
<evidence type="ECO:0000313" key="3">
    <source>
        <dbReference type="Proteomes" id="UP000184111"/>
    </source>
</evidence>
<dbReference type="Proteomes" id="UP000184111">
    <property type="component" value="Unassembled WGS sequence"/>
</dbReference>